<organism evidence="2 3">
    <name type="scientific">Winogradskya consettensis</name>
    <dbReference type="NCBI Taxonomy" id="113560"/>
    <lineage>
        <taxon>Bacteria</taxon>
        <taxon>Bacillati</taxon>
        <taxon>Actinomycetota</taxon>
        <taxon>Actinomycetes</taxon>
        <taxon>Micromonosporales</taxon>
        <taxon>Micromonosporaceae</taxon>
        <taxon>Winogradskya</taxon>
    </lineage>
</organism>
<comment type="caution">
    <text evidence="2">The sequence shown here is derived from an EMBL/GenBank/DDBJ whole genome shotgun (WGS) entry which is preliminary data.</text>
</comment>
<protein>
    <submittedName>
        <fullName evidence="2">Uncharacterized protein</fullName>
    </submittedName>
</protein>
<evidence type="ECO:0000313" key="3">
    <source>
        <dbReference type="Proteomes" id="UP000680865"/>
    </source>
</evidence>
<proteinExistence type="predicted"/>
<gene>
    <name evidence="2" type="ORF">Aco04nite_31910</name>
</gene>
<feature type="region of interest" description="Disordered" evidence="1">
    <location>
        <begin position="74"/>
        <end position="98"/>
    </location>
</feature>
<evidence type="ECO:0000313" key="2">
    <source>
        <dbReference type="EMBL" id="GIM72780.1"/>
    </source>
</evidence>
<reference evidence="2" key="1">
    <citation type="submission" date="2021-03" db="EMBL/GenBank/DDBJ databases">
        <title>Whole genome shotgun sequence of Actinoplanes consettensis NBRC 14913.</title>
        <authorList>
            <person name="Komaki H."/>
            <person name="Tamura T."/>
        </authorList>
    </citation>
    <scope>NUCLEOTIDE SEQUENCE</scope>
    <source>
        <strain evidence="2">NBRC 14913</strain>
    </source>
</reference>
<sequence>MADGQGRTSTPPTSGSSTMAAVSAVDSVSSSSEAQAALIKYQQKLAADLAAKAAEKVITADKDAVTKAQQAVQQSAQSSPAVTASAATASTGVLDVTV</sequence>
<dbReference type="EMBL" id="BOQP01000016">
    <property type="protein sequence ID" value="GIM72780.1"/>
    <property type="molecule type" value="Genomic_DNA"/>
</dbReference>
<accession>A0A919SHE3</accession>
<dbReference type="Proteomes" id="UP000680865">
    <property type="component" value="Unassembled WGS sequence"/>
</dbReference>
<feature type="region of interest" description="Disordered" evidence="1">
    <location>
        <begin position="1"/>
        <end position="25"/>
    </location>
</feature>
<evidence type="ECO:0000256" key="1">
    <source>
        <dbReference type="SAM" id="MobiDB-lite"/>
    </source>
</evidence>
<feature type="compositionally biased region" description="Low complexity" evidence="1">
    <location>
        <begin position="74"/>
        <end position="91"/>
    </location>
</feature>
<name>A0A919SHE3_9ACTN</name>
<dbReference type="AlphaFoldDB" id="A0A919SHE3"/>
<feature type="compositionally biased region" description="Low complexity" evidence="1">
    <location>
        <begin position="8"/>
        <end position="25"/>
    </location>
</feature>
<keyword evidence="3" id="KW-1185">Reference proteome</keyword>